<feature type="chain" id="PRO_5011480052" evidence="3">
    <location>
        <begin position="28"/>
        <end position="907"/>
    </location>
</feature>
<dbReference type="PANTHER" id="PTHR10098">
    <property type="entry name" value="RAPSYN-RELATED"/>
    <property type="match status" value="1"/>
</dbReference>
<accession>A0A1H7WFS2</accession>
<dbReference type="EMBL" id="FOAB01000010">
    <property type="protein sequence ID" value="SEM20330.1"/>
    <property type="molecule type" value="Genomic_DNA"/>
</dbReference>
<dbReference type="STRING" id="1038014.SAMN04487910_4424"/>
<keyword evidence="3" id="KW-0732">Signal</keyword>
<feature type="repeat" description="TPR" evidence="1">
    <location>
        <begin position="313"/>
        <end position="346"/>
    </location>
</feature>
<dbReference type="InterPro" id="IPR019734">
    <property type="entry name" value="TPR_rpt"/>
</dbReference>
<evidence type="ECO:0000313" key="5">
    <source>
        <dbReference type="EMBL" id="SEM20330.1"/>
    </source>
</evidence>
<dbReference type="OrthoDB" id="9771112at2"/>
<protein>
    <submittedName>
        <fullName evidence="5">CHAT domain-containing protein</fullName>
    </submittedName>
</protein>
<evidence type="ECO:0000256" key="3">
    <source>
        <dbReference type="SAM" id="SignalP"/>
    </source>
</evidence>
<keyword evidence="6" id="KW-1185">Reference proteome</keyword>
<dbReference type="InterPro" id="IPR024983">
    <property type="entry name" value="CHAT_dom"/>
</dbReference>
<dbReference type="Gene3D" id="1.25.40.10">
    <property type="entry name" value="Tetratricopeptide repeat domain"/>
    <property type="match status" value="2"/>
</dbReference>
<dbReference type="AlphaFoldDB" id="A0A1H7WFS2"/>
<dbReference type="PROSITE" id="PS50005">
    <property type="entry name" value="TPR"/>
    <property type="match status" value="2"/>
</dbReference>
<proteinExistence type="predicted"/>
<feature type="transmembrane region" description="Helical" evidence="2">
    <location>
        <begin position="881"/>
        <end position="901"/>
    </location>
</feature>
<dbReference type="RefSeq" id="WP_091412408.1">
    <property type="nucleotide sequence ID" value="NZ_FOAB01000010.1"/>
</dbReference>
<reference evidence="5 6" key="1">
    <citation type="submission" date="2016-10" db="EMBL/GenBank/DDBJ databases">
        <authorList>
            <person name="de Groot N.N."/>
        </authorList>
    </citation>
    <scope>NUCLEOTIDE SEQUENCE [LARGE SCALE GENOMIC DNA]</scope>
    <source>
        <strain evidence="5 6">DSM 25232</strain>
    </source>
</reference>
<gene>
    <name evidence="5" type="ORF">SAMN04487910_4424</name>
</gene>
<keyword evidence="2" id="KW-0812">Transmembrane</keyword>
<keyword evidence="1" id="KW-0802">TPR repeat</keyword>
<evidence type="ECO:0000259" key="4">
    <source>
        <dbReference type="Pfam" id="PF12770"/>
    </source>
</evidence>
<dbReference type="SMART" id="SM00028">
    <property type="entry name" value="TPR"/>
    <property type="match status" value="4"/>
</dbReference>
<evidence type="ECO:0000313" key="6">
    <source>
        <dbReference type="Proteomes" id="UP000198521"/>
    </source>
</evidence>
<dbReference type="Pfam" id="PF12770">
    <property type="entry name" value="CHAT"/>
    <property type="match status" value="1"/>
</dbReference>
<evidence type="ECO:0000256" key="1">
    <source>
        <dbReference type="PROSITE-ProRule" id="PRU00339"/>
    </source>
</evidence>
<evidence type="ECO:0000256" key="2">
    <source>
        <dbReference type="SAM" id="Phobius"/>
    </source>
</evidence>
<sequence>MSKISIKLNKKYFLIVFLSLSILLCNAQKLSTPSSLYYDIINNDNGNEDKILAIEQSLNKLFDNKDFLQYGIDLTAFSFWLYQNGYLNKAISKSEKAVKFYETYTPQDTNFYLKNLYLLGRLYAKDQNYSYSNHTYFKIIKEKHTKTTIGEVYQNIAKNYNAEGNYHTATSYFQKAIKEFKKENKYQKLFSTTISLSQNYHKILDDSSIKKGIENLKNLDSLKNKIDFNEYQKYLINETLGNLHNYENLFEPDTCLPYYNKALSIAKELEINQSISIIYNNIGHIYREIDNETALNYFREALKYSKKNDIDNARSLYSIGLTHLDQKNYSEAYNYFESSLNKLKPKKNRHIPLEELIITINDKNLGVALLKDIGITLIKKYSTSEKSKDVLETALVYLKQADRLIDLIKVESTHKESKLFWRKKASDLYINLVKIYYLLDKPKSAYHYLEKNKALLLLEDLTEERSKTFFNIPDSILKQEQKLKRKIAKTQNNLKASKKDDYKLTSLFDIKEEYQLFMDSLEYKHPTYYRYKNNAKILSFEKVIIEAKTKNTTFLHYILNDESGFGLAISENKQILYEIDSISLVHDQINKYKKLISKPFNSKKEKKEFATISKELYFKLLPDTIFKDNNSNLIIVPDQNLQSLPFETLMKKEGKYLIEDYHISYAYSISFLEQNKQLKRSYHKEFLGFAPINYKNNLPTLTKSNKEINRVAKKFDNDILLEENASLQNLLNALPNYKIIHLSTHANANDSITPWIATSTKNITLNDIYSTKNNAELVILSACNTSIGKLQKGEGVMSLARGFFNTGANSVVSTLWKADDQSTQEIITDFYTYLRNGISKSEALRQAKLTYLKKHSLSEASPYYWSSLVLIGNPEPMYSSINSWFVLIGILISSLFVFLLYKRISKK</sequence>
<feature type="domain" description="CHAT" evidence="4">
    <location>
        <begin position="627"/>
        <end position="873"/>
    </location>
</feature>
<dbReference type="Pfam" id="PF13181">
    <property type="entry name" value="TPR_8"/>
    <property type="match status" value="2"/>
</dbReference>
<dbReference type="Proteomes" id="UP000198521">
    <property type="component" value="Unassembled WGS sequence"/>
</dbReference>
<feature type="signal peptide" evidence="3">
    <location>
        <begin position="1"/>
        <end position="27"/>
    </location>
</feature>
<keyword evidence="2" id="KW-1133">Transmembrane helix</keyword>
<dbReference type="InterPro" id="IPR011990">
    <property type="entry name" value="TPR-like_helical_dom_sf"/>
</dbReference>
<organism evidence="5 6">
    <name type="scientific">Aquimarina amphilecti</name>
    <dbReference type="NCBI Taxonomy" id="1038014"/>
    <lineage>
        <taxon>Bacteria</taxon>
        <taxon>Pseudomonadati</taxon>
        <taxon>Bacteroidota</taxon>
        <taxon>Flavobacteriia</taxon>
        <taxon>Flavobacteriales</taxon>
        <taxon>Flavobacteriaceae</taxon>
        <taxon>Aquimarina</taxon>
    </lineage>
</organism>
<dbReference type="SUPFAM" id="SSF48452">
    <property type="entry name" value="TPR-like"/>
    <property type="match status" value="2"/>
</dbReference>
<keyword evidence="2" id="KW-0472">Membrane</keyword>
<name>A0A1H7WFS2_AQUAM</name>
<feature type="repeat" description="TPR" evidence="1">
    <location>
        <begin position="150"/>
        <end position="183"/>
    </location>
</feature>